<dbReference type="PANTHER" id="PTHR36063:SF3">
    <property type="entry name" value="PROTEIN, PUTATIVE-RELATED"/>
    <property type="match status" value="1"/>
</dbReference>
<gene>
    <name evidence="2" type="ORF">AYBTSS11_LOCUS7040</name>
</gene>
<evidence type="ECO:0000313" key="3">
    <source>
        <dbReference type="Proteomes" id="UP001189624"/>
    </source>
</evidence>
<keyword evidence="3" id="KW-1185">Reference proteome</keyword>
<sequence>MVKEVRGIQKYRGEVAPALLITPQKSSYGYPKLEPIIEEGSDEGFQIMPKRMMFLVPALFSFVSYYFLMYSKIK</sequence>
<dbReference type="Gramene" id="rna-AYBTSS11_LOCUS7040">
    <property type="protein sequence ID" value="CAJ1935677.1"/>
    <property type="gene ID" value="gene-AYBTSS11_LOCUS7040"/>
</dbReference>
<keyword evidence="1" id="KW-0472">Membrane</keyword>
<organism evidence="2 3">
    <name type="scientific">Sphenostylis stenocarpa</name>
    <dbReference type="NCBI Taxonomy" id="92480"/>
    <lineage>
        <taxon>Eukaryota</taxon>
        <taxon>Viridiplantae</taxon>
        <taxon>Streptophyta</taxon>
        <taxon>Embryophyta</taxon>
        <taxon>Tracheophyta</taxon>
        <taxon>Spermatophyta</taxon>
        <taxon>Magnoliopsida</taxon>
        <taxon>eudicotyledons</taxon>
        <taxon>Gunneridae</taxon>
        <taxon>Pentapetalae</taxon>
        <taxon>rosids</taxon>
        <taxon>fabids</taxon>
        <taxon>Fabales</taxon>
        <taxon>Fabaceae</taxon>
        <taxon>Papilionoideae</taxon>
        <taxon>50 kb inversion clade</taxon>
        <taxon>NPAAA clade</taxon>
        <taxon>indigoferoid/millettioid clade</taxon>
        <taxon>Phaseoleae</taxon>
        <taxon>Sphenostylis</taxon>
    </lineage>
</organism>
<keyword evidence="1" id="KW-0812">Transmembrane</keyword>
<proteinExistence type="predicted"/>
<evidence type="ECO:0000313" key="2">
    <source>
        <dbReference type="EMBL" id="CAJ1935677.1"/>
    </source>
</evidence>
<evidence type="ECO:0000256" key="1">
    <source>
        <dbReference type="SAM" id="Phobius"/>
    </source>
</evidence>
<name>A0AA86SBR1_9FABA</name>
<reference evidence="2" key="1">
    <citation type="submission" date="2023-10" db="EMBL/GenBank/DDBJ databases">
        <authorList>
            <person name="Domelevo Entfellner J.-B."/>
        </authorList>
    </citation>
    <scope>NUCLEOTIDE SEQUENCE</scope>
</reference>
<accession>A0AA86SBR1</accession>
<dbReference type="AlphaFoldDB" id="A0AA86SBR1"/>
<protein>
    <submittedName>
        <fullName evidence="2">Uncharacterized protein</fullName>
    </submittedName>
</protein>
<keyword evidence="1" id="KW-1133">Transmembrane helix</keyword>
<dbReference type="Proteomes" id="UP001189624">
    <property type="component" value="Chromosome 3"/>
</dbReference>
<feature type="transmembrane region" description="Helical" evidence="1">
    <location>
        <begin position="52"/>
        <end position="70"/>
    </location>
</feature>
<dbReference type="PANTHER" id="PTHR36063">
    <property type="entry name" value="ARABIDOPSIS THALIANA GENOMIC DNA, CHROMOSOME 5, P1 CLONE:MOK16"/>
    <property type="match status" value="1"/>
</dbReference>
<dbReference type="EMBL" id="OY731400">
    <property type="protein sequence ID" value="CAJ1935677.1"/>
    <property type="molecule type" value="Genomic_DNA"/>
</dbReference>